<organism evidence="1 2">
    <name type="scientific">Nocardiopsis metallicus</name>
    <dbReference type="NCBI Taxonomy" id="179819"/>
    <lineage>
        <taxon>Bacteria</taxon>
        <taxon>Bacillati</taxon>
        <taxon>Actinomycetota</taxon>
        <taxon>Actinomycetes</taxon>
        <taxon>Streptosporangiales</taxon>
        <taxon>Nocardiopsidaceae</taxon>
        <taxon>Nocardiopsis</taxon>
    </lineage>
</organism>
<sequence>MDEANGTFTGLELVTGTLDGRAGTFVLAERGSFTADGTVHGHIEVVEGTGTGDLAGLRGTGSFVYRNGQRAFPYNLDFELG</sequence>
<comment type="caution">
    <text evidence="1">The sequence shown here is derived from an EMBL/GenBank/DDBJ whole genome shotgun (WGS) entry which is preliminary data.</text>
</comment>
<accession>A0A840WJY3</accession>
<dbReference type="InterPro" id="IPR021607">
    <property type="entry name" value="DUF3224"/>
</dbReference>
<reference evidence="1 2" key="1">
    <citation type="submission" date="2020-08" db="EMBL/GenBank/DDBJ databases">
        <title>Sequencing the genomes of 1000 actinobacteria strains.</title>
        <authorList>
            <person name="Klenk H.-P."/>
        </authorList>
    </citation>
    <scope>NUCLEOTIDE SEQUENCE [LARGE SCALE GENOMIC DNA]</scope>
    <source>
        <strain evidence="1 2">DSM 44598</strain>
    </source>
</reference>
<dbReference type="AlphaFoldDB" id="A0A840WJY3"/>
<evidence type="ECO:0000313" key="2">
    <source>
        <dbReference type="Proteomes" id="UP000579647"/>
    </source>
</evidence>
<evidence type="ECO:0000313" key="1">
    <source>
        <dbReference type="EMBL" id="MBB5490398.1"/>
    </source>
</evidence>
<proteinExistence type="predicted"/>
<dbReference type="Gene3D" id="2.40.350.10">
    <property type="entry name" value="SO1590-like"/>
    <property type="match status" value="1"/>
</dbReference>
<name>A0A840WJY3_9ACTN</name>
<gene>
    <name evidence="1" type="ORF">HNR07_001535</name>
</gene>
<protein>
    <recommendedName>
        <fullName evidence="3">DUF3224 domain-containing protein</fullName>
    </recommendedName>
</protein>
<dbReference type="InterPro" id="IPR023159">
    <property type="entry name" value="SO1590-like_sf"/>
</dbReference>
<keyword evidence="2" id="KW-1185">Reference proteome</keyword>
<dbReference type="EMBL" id="JACHDO010000001">
    <property type="protein sequence ID" value="MBB5490398.1"/>
    <property type="molecule type" value="Genomic_DNA"/>
</dbReference>
<dbReference type="Proteomes" id="UP000579647">
    <property type="component" value="Unassembled WGS sequence"/>
</dbReference>
<evidence type="ECO:0008006" key="3">
    <source>
        <dbReference type="Google" id="ProtNLM"/>
    </source>
</evidence>
<dbReference type="Pfam" id="PF11528">
    <property type="entry name" value="DUF3224"/>
    <property type="match status" value="1"/>
</dbReference>
<dbReference type="SUPFAM" id="SSF159238">
    <property type="entry name" value="SO1590-like"/>
    <property type="match status" value="1"/>
</dbReference>